<dbReference type="PROSITE" id="PS50977">
    <property type="entry name" value="HTH_TETR_2"/>
    <property type="match status" value="1"/>
</dbReference>
<evidence type="ECO:0000313" key="7">
    <source>
        <dbReference type="Proteomes" id="UP001589532"/>
    </source>
</evidence>
<organism evidence="6 7">
    <name type="scientific">Nonomuraea helvata</name>
    <dbReference type="NCBI Taxonomy" id="37484"/>
    <lineage>
        <taxon>Bacteria</taxon>
        <taxon>Bacillati</taxon>
        <taxon>Actinomycetota</taxon>
        <taxon>Actinomycetes</taxon>
        <taxon>Streptosporangiales</taxon>
        <taxon>Streptosporangiaceae</taxon>
        <taxon>Nonomuraea</taxon>
    </lineage>
</organism>
<name>A0ABV5SDC7_9ACTN</name>
<dbReference type="Proteomes" id="UP001589532">
    <property type="component" value="Unassembled WGS sequence"/>
</dbReference>
<dbReference type="InterPro" id="IPR001647">
    <property type="entry name" value="HTH_TetR"/>
</dbReference>
<evidence type="ECO:0000256" key="3">
    <source>
        <dbReference type="ARBA" id="ARBA00023163"/>
    </source>
</evidence>
<dbReference type="InterPro" id="IPR036271">
    <property type="entry name" value="Tet_transcr_reg_TetR-rel_C_sf"/>
</dbReference>
<dbReference type="RefSeq" id="WP_344993783.1">
    <property type="nucleotide sequence ID" value="NZ_BAAAXV010000008.1"/>
</dbReference>
<dbReference type="EMBL" id="JBHMBW010000044">
    <property type="protein sequence ID" value="MFB9628451.1"/>
    <property type="molecule type" value="Genomic_DNA"/>
</dbReference>
<dbReference type="SUPFAM" id="SSF48498">
    <property type="entry name" value="Tetracyclin repressor-like, C-terminal domain"/>
    <property type="match status" value="1"/>
</dbReference>
<reference evidence="6 7" key="1">
    <citation type="submission" date="2024-09" db="EMBL/GenBank/DDBJ databases">
        <authorList>
            <person name="Sun Q."/>
            <person name="Mori K."/>
        </authorList>
    </citation>
    <scope>NUCLEOTIDE SEQUENCE [LARGE SCALE GENOMIC DNA]</scope>
    <source>
        <strain evidence="6 7">JCM 3143</strain>
    </source>
</reference>
<dbReference type="Pfam" id="PF00440">
    <property type="entry name" value="TetR_N"/>
    <property type="match status" value="1"/>
</dbReference>
<dbReference type="Pfam" id="PF21597">
    <property type="entry name" value="TetR_C_43"/>
    <property type="match status" value="1"/>
</dbReference>
<keyword evidence="3" id="KW-0804">Transcription</keyword>
<keyword evidence="7" id="KW-1185">Reference proteome</keyword>
<gene>
    <name evidence="6" type="ORF">ACFFSA_35675</name>
</gene>
<evidence type="ECO:0000259" key="5">
    <source>
        <dbReference type="PROSITE" id="PS50977"/>
    </source>
</evidence>
<accession>A0ABV5SDC7</accession>
<evidence type="ECO:0000256" key="4">
    <source>
        <dbReference type="PROSITE-ProRule" id="PRU00335"/>
    </source>
</evidence>
<proteinExistence type="predicted"/>
<evidence type="ECO:0000256" key="2">
    <source>
        <dbReference type="ARBA" id="ARBA00023125"/>
    </source>
</evidence>
<keyword evidence="1" id="KW-0805">Transcription regulation</keyword>
<dbReference type="InterPro" id="IPR050109">
    <property type="entry name" value="HTH-type_TetR-like_transc_reg"/>
</dbReference>
<dbReference type="PANTHER" id="PTHR30055">
    <property type="entry name" value="HTH-TYPE TRANSCRIPTIONAL REGULATOR RUTR"/>
    <property type="match status" value="1"/>
</dbReference>
<protein>
    <submittedName>
        <fullName evidence="6">TetR/AcrR family transcriptional regulator</fullName>
    </submittedName>
</protein>
<dbReference type="InterPro" id="IPR049445">
    <property type="entry name" value="TetR_SbtR-like_C"/>
</dbReference>
<sequence>MPKLWNETIEAHRRTVHDAILDATVELVRERGLLAVTMSQIAEKTGIGRATLYKYFPDVETILVAWHGRQVAGHLERLSRAGEHEGDAGQRLEAVLETYAFIHQQMARHGFGPDLVALLHRSQDVGHAQHQIHALLRDALSEGVRAGAVRDDVAAEELAAFCLHALQAAAVLPSKDAVQRLVAVTLGGLRAR</sequence>
<dbReference type="SUPFAM" id="SSF46689">
    <property type="entry name" value="Homeodomain-like"/>
    <property type="match status" value="1"/>
</dbReference>
<evidence type="ECO:0000256" key="1">
    <source>
        <dbReference type="ARBA" id="ARBA00023015"/>
    </source>
</evidence>
<dbReference type="PANTHER" id="PTHR30055:SF234">
    <property type="entry name" value="HTH-TYPE TRANSCRIPTIONAL REGULATOR BETI"/>
    <property type="match status" value="1"/>
</dbReference>
<keyword evidence="2 4" id="KW-0238">DNA-binding</keyword>
<comment type="caution">
    <text evidence="6">The sequence shown here is derived from an EMBL/GenBank/DDBJ whole genome shotgun (WGS) entry which is preliminary data.</text>
</comment>
<dbReference type="Gene3D" id="1.10.357.10">
    <property type="entry name" value="Tetracycline Repressor, domain 2"/>
    <property type="match status" value="1"/>
</dbReference>
<dbReference type="InterPro" id="IPR009057">
    <property type="entry name" value="Homeodomain-like_sf"/>
</dbReference>
<feature type="DNA-binding region" description="H-T-H motif" evidence="4">
    <location>
        <begin position="37"/>
        <end position="56"/>
    </location>
</feature>
<feature type="domain" description="HTH tetR-type" evidence="5">
    <location>
        <begin position="14"/>
        <end position="74"/>
    </location>
</feature>
<evidence type="ECO:0000313" key="6">
    <source>
        <dbReference type="EMBL" id="MFB9628451.1"/>
    </source>
</evidence>
<dbReference type="PRINTS" id="PR00455">
    <property type="entry name" value="HTHTETR"/>
</dbReference>